<feature type="chain" id="PRO_5040118204" evidence="2">
    <location>
        <begin position="19"/>
        <end position="97"/>
    </location>
</feature>
<keyword evidence="2" id="KW-0732">Signal</keyword>
<gene>
    <name evidence="3" type="ORF">CAMP_LOCUS4930</name>
</gene>
<protein>
    <submittedName>
        <fullName evidence="3">Uncharacterized protein</fullName>
    </submittedName>
</protein>
<evidence type="ECO:0000313" key="3">
    <source>
        <dbReference type="EMBL" id="CAI5442293.1"/>
    </source>
</evidence>
<proteinExistence type="predicted"/>
<feature type="signal peptide" evidence="2">
    <location>
        <begin position="1"/>
        <end position="18"/>
    </location>
</feature>
<accession>A0A9P1ICG6</accession>
<comment type="caution">
    <text evidence="3">The sequence shown here is derived from an EMBL/GenBank/DDBJ whole genome shotgun (WGS) entry which is preliminary data.</text>
</comment>
<dbReference type="EMBL" id="CANHGI010000002">
    <property type="protein sequence ID" value="CAI5442293.1"/>
    <property type="molecule type" value="Genomic_DNA"/>
</dbReference>
<dbReference type="OrthoDB" id="5876125at2759"/>
<dbReference type="Proteomes" id="UP001152747">
    <property type="component" value="Unassembled WGS sequence"/>
</dbReference>
<keyword evidence="4" id="KW-1185">Reference proteome</keyword>
<sequence>MNFFTLITLAVLILSVNCQFQNWNAQQMEAYRQQYYQWYQQQQALQQQQQQAAPAPAAQPQGTPHPVWGHAQSDDKGNFWHGNDHAKIMLVARSSYP</sequence>
<evidence type="ECO:0000313" key="4">
    <source>
        <dbReference type="Proteomes" id="UP001152747"/>
    </source>
</evidence>
<dbReference type="AlphaFoldDB" id="A0A9P1ICG6"/>
<evidence type="ECO:0000256" key="1">
    <source>
        <dbReference type="SAM" id="MobiDB-lite"/>
    </source>
</evidence>
<feature type="compositionally biased region" description="Low complexity" evidence="1">
    <location>
        <begin position="47"/>
        <end position="61"/>
    </location>
</feature>
<organism evidence="3 4">
    <name type="scientific">Caenorhabditis angaria</name>
    <dbReference type="NCBI Taxonomy" id="860376"/>
    <lineage>
        <taxon>Eukaryota</taxon>
        <taxon>Metazoa</taxon>
        <taxon>Ecdysozoa</taxon>
        <taxon>Nematoda</taxon>
        <taxon>Chromadorea</taxon>
        <taxon>Rhabditida</taxon>
        <taxon>Rhabditina</taxon>
        <taxon>Rhabditomorpha</taxon>
        <taxon>Rhabditoidea</taxon>
        <taxon>Rhabditidae</taxon>
        <taxon>Peloderinae</taxon>
        <taxon>Caenorhabditis</taxon>
    </lineage>
</organism>
<evidence type="ECO:0000256" key="2">
    <source>
        <dbReference type="SAM" id="SignalP"/>
    </source>
</evidence>
<reference evidence="3" key="1">
    <citation type="submission" date="2022-11" db="EMBL/GenBank/DDBJ databases">
        <authorList>
            <person name="Kikuchi T."/>
        </authorList>
    </citation>
    <scope>NUCLEOTIDE SEQUENCE</scope>
    <source>
        <strain evidence="3">PS1010</strain>
    </source>
</reference>
<feature type="region of interest" description="Disordered" evidence="1">
    <location>
        <begin position="47"/>
        <end position="80"/>
    </location>
</feature>
<name>A0A9P1ICG6_9PELO</name>